<feature type="transmembrane region" description="Helical" evidence="1">
    <location>
        <begin position="37"/>
        <end position="65"/>
    </location>
</feature>
<keyword evidence="1" id="KW-0472">Membrane</keyword>
<evidence type="ECO:0000256" key="1">
    <source>
        <dbReference type="SAM" id="Phobius"/>
    </source>
</evidence>
<keyword evidence="1" id="KW-0812">Transmembrane</keyword>
<dbReference type="EMBL" id="LJZR01000028">
    <property type="protein sequence ID" value="KPQ33712.1"/>
    <property type="molecule type" value="Genomic_DNA"/>
</dbReference>
<dbReference type="Proteomes" id="UP000050465">
    <property type="component" value="Unassembled WGS sequence"/>
</dbReference>
<feature type="transmembrane region" description="Helical" evidence="1">
    <location>
        <begin position="165"/>
        <end position="190"/>
    </location>
</feature>
<dbReference type="AlphaFoldDB" id="A0A0P7YTB3"/>
<dbReference type="PIRSF" id="PIRSF033239">
    <property type="entry name" value="ExoD"/>
    <property type="match status" value="1"/>
</dbReference>
<sequence length="200" mass="22589">MSLKFSDELTMLLKKERDSPLTLANVLAETSERSFCLVIILLVFPFLFPMLPGMTTPLGSACLLLSLQMAGGRHTPWLPARIAQFQFSEKFITWLLNHLRQVIKIVEKVAKPRWSRFTQRKIVWRMNGLCITWLALLLMSPVPLTNPLPTLGILTLAIATVEMDGLLMLLGYGLVGFNTALFGSIGYLLWRSPDLLQQLF</sequence>
<keyword evidence="1" id="KW-1133">Transmembrane helix</keyword>
<dbReference type="PATRIC" id="fig|1666911.3.peg.1344"/>
<proteinExistence type="predicted"/>
<protein>
    <submittedName>
        <fullName evidence="2">ABC-type transport system, permease component</fullName>
    </submittedName>
</protein>
<dbReference type="PANTHER" id="PTHR41795:SF1">
    <property type="entry name" value="EXOPOLYSACCHARIDE SYNTHESIS PROTEIN"/>
    <property type="match status" value="1"/>
</dbReference>
<gene>
    <name evidence="2" type="ORF">HLUCCA11_17720</name>
</gene>
<dbReference type="Pfam" id="PF06055">
    <property type="entry name" value="ExoD"/>
    <property type="match status" value="1"/>
</dbReference>
<dbReference type="PANTHER" id="PTHR41795">
    <property type="entry name" value="EXOPOLYSACCHARIDE SYNTHESIS PROTEIN"/>
    <property type="match status" value="1"/>
</dbReference>
<accession>A0A0P7YTB3</accession>
<name>A0A0P7YTB3_9CYAN</name>
<evidence type="ECO:0000313" key="3">
    <source>
        <dbReference type="Proteomes" id="UP000050465"/>
    </source>
</evidence>
<dbReference type="InterPro" id="IPR010331">
    <property type="entry name" value="ExoD"/>
</dbReference>
<reference evidence="2 3" key="1">
    <citation type="submission" date="2015-09" db="EMBL/GenBank/DDBJ databases">
        <title>Identification and resolution of microdiversity through metagenomic sequencing of parallel consortia.</title>
        <authorList>
            <person name="Nelson W.C."/>
            <person name="Romine M.F."/>
            <person name="Lindemann S.R."/>
        </authorList>
    </citation>
    <scope>NUCLEOTIDE SEQUENCE [LARGE SCALE GENOMIC DNA]</scope>
    <source>
        <strain evidence="2">Ana</strain>
    </source>
</reference>
<organism evidence="2 3">
    <name type="scientific">Phormidesmis priestleyi Ana</name>
    <dbReference type="NCBI Taxonomy" id="1666911"/>
    <lineage>
        <taxon>Bacteria</taxon>
        <taxon>Bacillati</taxon>
        <taxon>Cyanobacteriota</taxon>
        <taxon>Cyanophyceae</taxon>
        <taxon>Leptolyngbyales</taxon>
        <taxon>Leptolyngbyaceae</taxon>
        <taxon>Phormidesmis</taxon>
    </lineage>
</organism>
<feature type="transmembrane region" description="Helical" evidence="1">
    <location>
        <begin position="122"/>
        <end position="145"/>
    </location>
</feature>
<dbReference type="STRING" id="1666911.HLUCCA11_17720"/>
<evidence type="ECO:0000313" key="2">
    <source>
        <dbReference type="EMBL" id="KPQ33712.1"/>
    </source>
</evidence>
<comment type="caution">
    <text evidence="2">The sequence shown here is derived from an EMBL/GenBank/DDBJ whole genome shotgun (WGS) entry which is preliminary data.</text>
</comment>